<dbReference type="Proteomes" id="UP000245626">
    <property type="component" value="Unassembled WGS sequence"/>
</dbReference>
<accession>A0ACD0NRZ3</accession>
<sequence>MQDKVAASSTEFDQEQISKALSKIESMGYDPTSTWEQRVVWGDHDQFQHVNNVNYVKWYESSRMFFAKKIGEEMEAEKGEEMINGKGKSFILANISVRYRRPVTYPDTILIGVACLPLTAKDRFTLRAVAYSLKLEDVVSTSDQLCVTYDYKKVQKCEIPDYFLQPLQKRMLVNEKL</sequence>
<organism evidence="1 2">
    <name type="scientific">Violaceomyces palustris</name>
    <dbReference type="NCBI Taxonomy" id="1673888"/>
    <lineage>
        <taxon>Eukaryota</taxon>
        <taxon>Fungi</taxon>
        <taxon>Dikarya</taxon>
        <taxon>Basidiomycota</taxon>
        <taxon>Ustilaginomycotina</taxon>
        <taxon>Ustilaginomycetes</taxon>
        <taxon>Violaceomycetales</taxon>
        <taxon>Violaceomycetaceae</taxon>
        <taxon>Violaceomyces</taxon>
    </lineage>
</organism>
<evidence type="ECO:0000313" key="1">
    <source>
        <dbReference type="EMBL" id="PWN48602.1"/>
    </source>
</evidence>
<keyword evidence="2" id="KW-1185">Reference proteome</keyword>
<name>A0ACD0NRZ3_9BASI</name>
<dbReference type="EMBL" id="KZ820172">
    <property type="protein sequence ID" value="PWN48602.1"/>
    <property type="molecule type" value="Genomic_DNA"/>
</dbReference>
<protein>
    <submittedName>
        <fullName evidence="1">Thioesterase/thiol ester dehydrase-isomerase</fullName>
    </submittedName>
</protein>
<evidence type="ECO:0000313" key="2">
    <source>
        <dbReference type="Proteomes" id="UP000245626"/>
    </source>
</evidence>
<proteinExistence type="predicted"/>
<reference evidence="1 2" key="1">
    <citation type="journal article" date="2018" name="Mol. Biol. Evol.">
        <title>Broad Genomic Sampling Reveals a Smut Pathogenic Ancestry of the Fungal Clade Ustilaginomycotina.</title>
        <authorList>
            <person name="Kijpornyongpan T."/>
            <person name="Mondo S.J."/>
            <person name="Barry K."/>
            <person name="Sandor L."/>
            <person name="Lee J."/>
            <person name="Lipzen A."/>
            <person name="Pangilinan J."/>
            <person name="LaButti K."/>
            <person name="Hainaut M."/>
            <person name="Henrissat B."/>
            <person name="Grigoriev I.V."/>
            <person name="Spatafora J.W."/>
            <person name="Aime M.C."/>
        </authorList>
    </citation>
    <scope>NUCLEOTIDE SEQUENCE [LARGE SCALE GENOMIC DNA]</scope>
    <source>
        <strain evidence="1 2">SA 807</strain>
    </source>
</reference>
<gene>
    <name evidence="1" type="ORF">IE53DRAFT_389179</name>
</gene>